<protein>
    <submittedName>
        <fullName evidence="2">Uncharacterized protein</fullName>
    </submittedName>
</protein>
<evidence type="ECO:0000313" key="3">
    <source>
        <dbReference type="Proteomes" id="UP000225215"/>
    </source>
</evidence>
<organism evidence="2 3">
    <name type="scientific">Aeromonas phage 65.2</name>
    <dbReference type="NCBI Taxonomy" id="1932896"/>
    <lineage>
        <taxon>Viruses</taxon>
        <taxon>Duplodnaviria</taxon>
        <taxon>Heunggongvirae</taxon>
        <taxon>Uroviricota</taxon>
        <taxon>Caudoviricetes</taxon>
        <taxon>Pantevenvirales</taxon>
        <taxon>Straboviridae</taxon>
        <taxon>Emmerichvirinae</taxon>
        <taxon>Ishigurovirus</taxon>
        <taxon>Ishigurovirus osborne</taxon>
    </lineage>
</organism>
<proteinExistence type="predicted"/>
<dbReference type="EMBL" id="KY290955">
    <property type="protein sequence ID" value="APU01524.1"/>
    <property type="molecule type" value="Genomic_DNA"/>
</dbReference>
<name>A0A219YBY3_9CAUD</name>
<evidence type="ECO:0000256" key="1">
    <source>
        <dbReference type="SAM" id="MobiDB-lite"/>
    </source>
</evidence>
<reference evidence="2 3" key="1">
    <citation type="journal article" date="2017" name="Sci. Rep.">
        <title>Characterization and diversity of phages infecting Aeromonas salmonicida subsp. salmonicida.</title>
        <authorList>
            <person name="Vincent A.T."/>
            <person name="Paquet V.E."/>
            <person name="Bernatchez A."/>
            <person name="Tremblay D.M."/>
            <person name="Moineau S."/>
            <person name="Charette S.J."/>
        </authorList>
    </citation>
    <scope>NUCLEOTIDE SEQUENCE [LARGE SCALE GENOMIC DNA]</scope>
</reference>
<feature type="region of interest" description="Disordered" evidence="1">
    <location>
        <begin position="1"/>
        <end position="22"/>
    </location>
</feature>
<evidence type="ECO:0000313" key="2">
    <source>
        <dbReference type="EMBL" id="APU01524.1"/>
    </source>
</evidence>
<sequence>MMHEKKHAREGRGSANGGNEKWYNSPLWEKVEAKQVSLDATPDDLLKEKENEDLRAKQRRMFAMAY</sequence>
<dbReference type="Proteomes" id="UP000225215">
    <property type="component" value="Segment"/>
</dbReference>
<accession>A0A219YBY3</accession>